<organism evidence="1 2">
    <name type="scientific">Acanthamoeba castellanii (strain ATCC 30010 / Neff)</name>
    <dbReference type="NCBI Taxonomy" id="1257118"/>
    <lineage>
        <taxon>Eukaryota</taxon>
        <taxon>Amoebozoa</taxon>
        <taxon>Discosea</taxon>
        <taxon>Longamoebia</taxon>
        <taxon>Centramoebida</taxon>
        <taxon>Acanthamoebidae</taxon>
        <taxon>Acanthamoeba</taxon>
    </lineage>
</organism>
<dbReference type="Proteomes" id="UP000011083">
    <property type="component" value="Unassembled WGS sequence"/>
</dbReference>
<dbReference type="EMBL" id="KB007843">
    <property type="protein sequence ID" value="ELR23841.1"/>
    <property type="molecule type" value="Genomic_DNA"/>
</dbReference>
<dbReference type="OrthoDB" id="10005910at2759"/>
<keyword evidence="2" id="KW-1185">Reference proteome</keyword>
<dbReference type="AlphaFoldDB" id="L8HHA7"/>
<gene>
    <name evidence="1" type="ORF">ACA1_122990</name>
</gene>
<proteinExistence type="predicted"/>
<dbReference type="KEGG" id="acan:ACA1_122990"/>
<evidence type="ECO:0000313" key="2">
    <source>
        <dbReference type="Proteomes" id="UP000011083"/>
    </source>
</evidence>
<dbReference type="GeneID" id="14924869"/>
<dbReference type="RefSeq" id="XP_004353369.1">
    <property type="nucleotide sequence ID" value="XM_004353317.1"/>
</dbReference>
<accession>L8HHA7</accession>
<evidence type="ECO:0000313" key="1">
    <source>
        <dbReference type="EMBL" id="ELR23841.1"/>
    </source>
</evidence>
<reference evidence="1 2" key="1">
    <citation type="journal article" date="2013" name="Genome Biol.">
        <title>Genome of Acanthamoeba castellanii highlights extensive lateral gene transfer and early evolution of tyrosine kinase signaling.</title>
        <authorList>
            <person name="Clarke M."/>
            <person name="Lohan A.J."/>
            <person name="Liu B."/>
            <person name="Lagkouvardos I."/>
            <person name="Roy S."/>
            <person name="Zafar N."/>
            <person name="Bertelli C."/>
            <person name="Schilde C."/>
            <person name="Kianianmomeni A."/>
            <person name="Burglin T.R."/>
            <person name="Frech C."/>
            <person name="Turcotte B."/>
            <person name="Kopec K.O."/>
            <person name="Synnott J.M."/>
            <person name="Choo C."/>
            <person name="Paponov I."/>
            <person name="Finkler A."/>
            <person name="Soon Heng Tan C."/>
            <person name="Hutchins A.P."/>
            <person name="Weinmeier T."/>
            <person name="Rattei T."/>
            <person name="Chu J.S."/>
            <person name="Gimenez G."/>
            <person name="Irimia M."/>
            <person name="Rigden D.J."/>
            <person name="Fitzpatrick D.A."/>
            <person name="Lorenzo-Morales J."/>
            <person name="Bateman A."/>
            <person name="Chiu C.H."/>
            <person name="Tang P."/>
            <person name="Hegemann P."/>
            <person name="Fromm H."/>
            <person name="Raoult D."/>
            <person name="Greub G."/>
            <person name="Miranda-Saavedra D."/>
            <person name="Chen N."/>
            <person name="Nash P."/>
            <person name="Ginger M.L."/>
            <person name="Horn M."/>
            <person name="Schaap P."/>
            <person name="Caler L."/>
            <person name="Loftus B."/>
        </authorList>
    </citation>
    <scope>NUCLEOTIDE SEQUENCE [LARGE SCALE GENOMIC DNA]</scope>
    <source>
        <strain evidence="1 2">Neff</strain>
    </source>
</reference>
<protein>
    <submittedName>
        <fullName evidence="1">Uncharacterized protein</fullName>
    </submittedName>
</protein>
<name>L8HHA7_ACACF</name>
<sequence length="121" mass="13263">MTRPRQFKLAAAELISGIVLEMKGVLKVYYFAPNSPSNPNPTGFIKVVFLASVAEKFKDFDWSSHGGAQWLSAQEWAEMTTTGTLENENAARLVALAHSTPREQVAPVGVIAMELETLKVL</sequence>
<dbReference type="VEuPathDB" id="AmoebaDB:ACA1_122990"/>